<feature type="signal peptide" evidence="1">
    <location>
        <begin position="1"/>
        <end position="22"/>
    </location>
</feature>
<accession>A0A1E7ZF16</accession>
<dbReference type="RefSeq" id="WP_070123897.1">
    <property type="nucleotide sequence ID" value="NZ_MDHN01000008.1"/>
</dbReference>
<evidence type="ECO:0000313" key="2">
    <source>
        <dbReference type="EMBL" id="OFC72115.1"/>
    </source>
</evidence>
<evidence type="ECO:0000313" key="3">
    <source>
        <dbReference type="Proteomes" id="UP000175691"/>
    </source>
</evidence>
<gene>
    <name evidence="2" type="ORF">BFC18_05290</name>
</gene>
<dbReference type="InterPro" id="IPR009465">
    <property type="entry name" value="Spondin_N"/>
</dbReference>
<keyword evidence="1" id="KW-0732">Signal</keyword>
<sequence length="234" mass="24026">MTIRLLRMSVATALLIMLAACSDDNDDSVTEVPEEPEMRTFEVSVFNLSANQPLSPIAVIASDGGMLWHTGEAASDGLEALAEGGDNSVLIGADSTLGSTSGDAPLGAGESEMLTLSLEAGSETSISVASMLVNTNDAFSGITGVDLTTWAVGETKTYLPAVYDAGTEENTEMAGTIPGPADGGEGVSEGREALDAVTMHSGVVTADDGLPDSVLDSSHRFANPVMKIIISRVE</sequence>
<comment type="caution">
    <text evidence="2">The sequence shown here is derived from an EMBL/GenBank/DDBJ whole genome shotgun (WGS) entry which is preliminary data.</text>
</comment>
<proteinExistence type="predicted"/>
<organism evidence="2 3">
    <name type="scientific">Alteromonas confluentis</name>
    <dbReference type="NCBI Taxonomy" id="1656094"/>
    <lineage>
        <taxon>Bacteria</taxon>
        <taxon>Pseudomonadati</taxon>
        <taxon>Pseudomonadota</taxon>
        <taxon>Gammaproteobacteria</taxon>
        <taxon>Alteromonadales</taxon>
        <taxon>Alteromonadaceae</taxon>
        <taxon>Alteromonas/Salinimonas group</taxon>
        <taxon>Alteromonas</taxon>
    </lineage>
</organism>
<reference evidence="2 3" key="1">
    <citation type="submission" date="2016-08" db="EMBL/GenBank/DDBJ databases">
        <authorList>
            <person name="Seilhamer J.J."/>
        </authorList>
    </citation>
    <scope>NUCLEOTIDE SEQUENCE [LARGE SCALE GENOMIC DNA]</scope>
    <source>
        <strain evidence="2 3">KCTC 42603</strain>
    </source>
</reference>
<dbReference type="STRING" id="1656094.BFC18_05290"/>
<protein>
    <recommendedName>
        <fullName evidence="4">Spondin domain-containing protein</fullName>
    </recommendedName>
</protein>
<dbReference type="PROSITE" id="PS51257">
    <property type="entry name" value="PROKAR_LIPOPROTEIN"/>
    <property type="match status" value="1"/>
</dbReference>
<dbReference type="InterPro" id="IPR038678">
    <property type="entry name" value="Spondin_N_sf"/>
</dbReference>
<dbReference type="Proteomes" id="UP000175691">
    <property type="component" value="Unassembled WGS sequence"/>
</dbReference>
<name>A0A1E7ZF16_9ALTE</name>
<evidence type="ECO:0008006" key="4">
    <source>
        <dbReference type="Google" id="ProtNLM"/>
    </source>
</evidence>
<dbReference type="NCBIfam" id="NF038123">
    <property type="entry name" value="NF038123_dom"/>
    <property type="match status" value="1"/>
</dbReference>
<dbReference type="Gene3D" id="2.60.40.2130">
    <property type="entry name" value="F-spondin domain"/>
    <property type="match status" value="1"/>
</dbReference>
<evidence type="ECO:0000256" key="1">
    <source>
        <dbReference type="SAM" id="SignalP"/>
    </source>
</evidence>
<keyword evidence="3" id="KW-1185">Reference proteome</keyword>
<feature type="chain" id="PRO_5009209796" description="Spondin domain-containing protein" evidence="1">
    <location>
        <begin position="23"/>
        <end position="234"/>
    </location>
</feature>
<dbReference type="AlphaFoldDB" id="A0A1E7ZF16"/>
<dbReference type="EMBL" id="MDHN01000008">
    <property type="protein sequence ID" value="OFC72115.1"/>
    <property type="molecule type" value="Genomic_DNA"/>
</dbReference>